<dbReference type="InterPro" id="IPR024571">
    <property type="entry name" value="ERAP1-like_C_dom"/>
</dbReference>
<dbReference type="GO" id="GO:0006508">
    <property type="term" value="P:proteolysis"/>
    <property type="evidence" value="ECO:0007669"/>
    <property type="project" value="UniProtKB-KW"/>
</dbReference>
<dbReference type="PRINTS" id="PR00756">
    <property type="entry name" value="ALADIPTASE"/>
</dbReference>
<keyword evidence="7 15" id="KW-0862">Zinc</keyword>
<evidence type="ECO:0000256" key="15">
    <source>
        <dbReference type="PIRSR" id="PIRSR634016-3"/>
    </source>
</evidence>
<dbReference type="FunFam" id="2.60.40.1910:FF:000001">
    <property type="entry name" value="Leucyl-cystinyl aminopeptidase"/>
    <property type="match status" value="1"/>
</dbReference>
<dbReference type="GO" id="GO:0005886">
    <property type="term" value="C:plasma membrane"/>
    <property type="evidence" value="ECO:0007669"/>
    <property type="project" value="TreeGrafter"/>
</dbReference>
<dbReference type="Gene3D" id="1.25.50.20">
    <property type="match status" value="1"/>
</dbReference>
<comment type="cofactor">
    <cofactor evidence="15">
        <name>Zn(2+)</name>
        <dbReference type="ChEBI" id="CHEBI:29105"/>
    </cofactor>
    <text evidence="15">Binds 1 zinc ion per subunit.</text>
</comment>
<feature type="binding site" evidence="15">
    <location>
        <position position="474"/>
    </location>
    <ligand>
        <name>Zn(2+)</name>
        <dbReference type="ChEBI" id="CHEBI:29105"/>
        <note>catalytic</note>
    </ligand>
</feature>
<dbReference type="GO" id="GO:0005615">
    <property type="term" value="C:extracellular space"/>
    <property type="evidence" value="ECO:0007669"/>
    <property type="project" value="TreeGrafter"/>
</dbReference>
<dbReference type="InterPro" id="IPR027268">
    <property type="entry name" value="Peptidase_M4/M1_CTD_sf"/>
</dbReference>
<evidence type="ECO:0000256" key="8">
    <source>
        <dbReference type="ARBA" id="ARBA00022968"/>
    </source>
</evidence>
<dbReference type="GO" id="GO:0008270">
    <property type="term" value="F:zinc ion binding"/>
    <property type="evidence" value="ECO:0007669"/>
    <property type="project" value="InterPro"/>
</dbReference>
<dbReference type="InterPro" id="IPR045357">
    <property type="entry name" value="Aminopeptidase_N-like_N"/>
</dbReference>
<evidence type="ECO:0000256" key="12">
    <source>
        <dbReference type="ARBA" id="ARBA00023180"/>
    </source>
</evidence>
<evidence type="ECO:0000256" key="14">
    <source>
        <dbReference type="PIRSR" id="PIRSR634016-1"/>
    </source>
</evidence>
<comment type="similarity">
    <text evidence="1">Belongs to the peptidase M1 family.</text>
</comment>
<dbReference type="FunFam" id="2.60.40.1730:FF:000001">
    <property type="entry name" value="Leucyl-cystinyl aminopeptidase"/>
    <property type="match status" value="1"/>
</dbReference>
<dbReference type="GO" id="GO:0070006">
    <property type="term" value="F:metalloaminopeptidase activity"/>
    <property type="evidence" value="ECO:0007669"/>
    <property type="project" value="TreeGrafter"/>
</dbReference>
<evidence type="ECO:0000256" key="16">
    <source>
        <dbReference type="PIRSR" id="PIRSR634016-4"/>
    </source>
</evidence>
<evidence type="ECO:0000259" key="20">
    <source>
        <dbReference type="Pfam" id="PF17900"/>
    </source>
</evidence>
<reference evidence="21 22" key="1">
    <citation type="submission" date="2019-04" db="EMBL/GenBank/DDBJ databases">
        <authorList>
            <consortium name="Wellcome Sanger Institute Data Sharing"/>
        </authorList>
    </citation>
    <scope>NUCLEOTIDE SEQUENCE [LARGE SCALE GENOMIC DNA]</scope>
</reference>
<dbReference type="Gene3D" id="2.60.40.1910">
    <property type="match status" value="1"/>
</dbReference>
<keyword evidence="10" id="KW-0482">Metalloprotease</keyword>
<feature type="binding site" evidence="15">
    <location>
        <position position="497"/>
    </location>
    <ligand>
        <name>Zn(2+)</name>
        <dbReference type="ChEBI" id="CHEBI:29105"/>
        <note>catalytic</note>
    </ligand>
</feature>
<dbReference type="GO" id="GO:0042277">
    <property type="term" value="F:peptide binding"/>
    <property type="evidence" value="ECO:0007669"/>
    <property type="project" value="TreeGrafter"/>
</dbReference>
<organism evidence="21 22">
    <name type="scientific">Scleropages formosus</name>
    <name type="common">Asian bonytongue</name>
    <name type="synonym">Osteoglossum formosum</name>
    <dbReference type="NCBI Taxonomy" id="113540"/>
    <lineage>
        <taxon>Eukaryota</taxon>
        <taxon>Metazoa</taxon>
        <taxon>Chordata</taxon>
        <taxon>Craniata</taxon>
        <taxon>Vertebrata</taxon>
        <taxon>Euteleostomi</taxon>
        <taxon>Actinopterygii</taxon>
        <taxon>Neopterygii</taxon>
        <taxon>Teleostei</taxon>
        <taxon>Osteoglossocephala</taxon>
        <taxon>Osteoglossomorpha</taxon>
        <taxon>Osteoglossiformes</taxon>
        <taxon>Osteoglossidae</taxon>
        <taxon>Scleropages</taxon>
    </lineage>
</organism>
<evidence type="ECO:0000256" key="4">
    <source>
        <dbReference type="ARBA" id="ARBA00022692"/>
    </source>
</evidence>
<evidence type="ECO:0000256" key="10">
    <source>
        <dbReference type="ARBA" id="ARBA00023049"/>
    </source>
</evidence>
<sequence>MILCSVTIPHTLFTKVTCTARFTLGHSSIHQNMIENSMFEEEPDVLDLAKETPAYPLDPDDMVYEPRSSRLLVRGLGENDMDEEEEDYESSARLLGMSFMNRSSSLRPSASPYARQEQSSSCTMPSNRTLLLGVFVLVVVASVAMVIYFLPKCTLTKEGCHTVNTSMELIYPRATNGELFPWTSLRLPVYVQPVHYDLLIHPNLTTMTFQGTVSITIDVLNDTKNVILHSSGLQITNVTVQDKEVKKLEYQPWQQIALKFPEDLKKGQTYVLTMEYSANLSNSYSGFYNSSYVDKGGNKRVLAATQFEPLAARKAFPCFDEPALKATFLIKIKRETGYISLSNMPKVLLTVLNAVLDEFEKSVRMSTYLVAFIVANFTQINQIASDTLVSVYAVPDKVDQLDYALGCAVKLLKFYNTLFGIKFPLKKLDLVAIPDFLAGAMENWGLITFRERTLLVGNHSSLMDKQVVASVIAHELAHQWFGNLVTMKWWNDLWLNEGFATYMEYTSVEKVFPELEIGNDFLSMRFKSLAEDSLNSSRPISTEVATPEQVEEMFDSVSYEKGASTLLMLSSTLTEEKFYKGVSEYLEKYRNMNTDNEDLWNSFPQEEYNVVDMMNTWTLQKGFPLVTVNRTGAQVSVSQEHFLLKVNKTAKSSDLWHIPLTYVNDSCSTSPNCTQLFLLKDKTATFKVPKNVKWMKFNFRNNGFYIVNYGEEGWRALIEAVKENHEVLTPEDRASLINNLFALSRLGKLSFKQVMNLLVYLEHENHTAPLTEALYQLDRIYRLLDKRQDLLASSMKNYILNLFVDKMNSQSWEQDLPLSKQELRSALLEVACRYGQKNCTDRAEHVFLQWVASNGTERIPGDLMKVVFSVGAQSNAGWEMLLQTYTHSIVDADRRKMLAALASSQDVRKVLLQESLQGSYVKTQELPLILHTVCRNFAGHLYAWDFVKENWGKITQKFPIGSFAIQDIIMSTTSYFSTERLLWEVENFFRSRRDKSSKMRCVHEAMETIALNIQWMDSNLETLRKNL</sequence>
<dbReference type="GO" id="GO:0043171">
    <property type="term" value="P:peptide catabolic process"/>
    <property type="evidence" value="ECO:0007669"/>
    <property type="project" value="TreeGrafter"/>
</dbReference>
<proteinExistence type="inferred from homology"/>
<dbReference type="FunFam" id="1.10.390.10:FF:000016">
    <property type="entry name" value="Glutamyl aminopeptidase"/>
    <property type="match status" value="1"/>
</dbReference>
<dbReference type="PANTHER" id="PTHR11533">
    <property type="entry name" value="PROTEASE M1 ZINC METALLOPROTEASE"/>
    <property type="match status" value="1"/>
</dbReference>
<evidence type="ECO:0000256" key="2">
    <source>
        <dbReference type="ARBA" id="ARBA00022438"/>
    </source>
</evidence>
<dbReference type="InterPro" id="IPR001930">
    <property type="entry name" value="Peptidase_M1"/>
</dbReference>
<dbReference type="PANTHER" id="PTHR11533:SF42">
    <property type="entry name" value="LEUCYL-CYSTINYL AMINOPEPTIDASE"/>
    <property type="match status" value="1"/>
</dbReference>
<reference evidence="21" key="2">
    <citation type="submission" date="2025-08" db="UniProtKB">
        <authorList>
            <consortium name="Ensembl"/>
        </authorList>
    </citation>
    <scope>IDENTIFICATION</scope>
</reference>
<protein>
    <submittedName>
        <fullName evidence="21">Leucyl/cystinyl aminopeptidase</fullName>
    </submittedName>
</protein>
<dbReference type="InterPro" id="IPR014782">
    <property type="entry name" value="Peptidase_M1_dom"/>
</dbReference>
<evidence type="ECO:0000256" key="5">
    <source>
        <dbReference type="ARBA" id="ARBA00022723"/>
    </source>
</evidence>
<dbReference type="InterPro" id="IPR034016">
    <property type="entry name" value="M1_APN-typ"/>
</dbReference>
<dbReference type="InterPro" id="IPR050344">
    <property type="entry name" value="Peptidase_M1_aminopeptidases"/>
</dbReference>
<feature type="binding site" evidence="15">
    <location>
        <position position="478"/>
    </location>
    <ligand>
        <name>Zn(2+)</name>
        <dbReference type="ChEBI" id="CHEBI:29105"/>
        <note>catalytic</note>
    </ligand>
</feature>
<feature type="active site" description="Proton acceptor" evidence="14">
    <location>
        <position position="475"/>
    </location>
</feature>
<keyword evidence="3" id="KW-0645">Protease</keyword>
<comment type="subcellular location">
    <subcellularLocation>
        <location evidence="13">Endomembrane system</location>
        <topology evidence="13">Single-pass type II membrane protein</topology>
    </subcellularLocation>
</comment>
<dbReference type="FunFam" id="1.25.50.20:FF:000003">
    <property type="entry name" value="Leucyl-cystinyl aminopeptidase"/>
    <property type="match status" value="1"/>
</dbReference>
<evidence type="ECO:0000256" key="1">
    <source>
        <dbReference type="ARBA" id="ARBA00010136"/>
    </source>
</evidence>
<dbReference type="GO" id="GO:0005737">
    <property type="term" value="C:cytoplasm"/>
    <property type="evidence" value="ECO:0007669"/>
    <property type="project" value="TreeGrafter"/>
</dbReference>
<dbReference type="GO" id="GO:0008217">
    <property type="term" value="P:regulation of blood pressure"/>
    <property type="evidence" value="ECO:0007669"/>
    <property type="project" value="TreeGrafter"/>
</dbReference>
<keyword evidence="8" id="KW-0735">Signal-anchor</keyword>
<dbReference type="GO" id="GO:0012505">
    <property type="term" value="C:endomembrane system"/>
    <property type="evidence" value="ECO:0007669"/>
    <property type="project" value="UniProtKB-SubCell"/>
</dbReference>
<dbReference type="Pfam" id="PF17900">
    <property type="entry name" value="Peptidase_M1_N"/>
    <property type="match status" value="1"/>
</dbReference>
<gene>
    <name evidence="21" type="primary">LNPEP</name>
    <name evidence="21" type="synonym">lnpep</name>
</gene>
<dbReference type="Proteomes" id="UP000694397">
    <property type="component" value="Chromosome 17"/>
</dbReference>
<keyword evidence="5 15" id="KW-0479">Metal-binding</keyword>
<dbReference type="AlphaFoldDB" id="A0A8C9W064"/>
<reference evidence="21" key="3">
    <citation type="submission" date="2025-09" db="UniProtKB">
        <authorList>
            <consortium name="Ensembl"/>
        </authorList>
    </citation>
    <scope>IDENTIFICATION</scope>
</reference>
<dbReference type="InterPro" id="IPR042097">
    <property type="entry name" value="Aminopeptidase_N-like_N_sf"/>
</dbReference>
<feature type="domain" description="Aminopeptidase N-like N-terminal" evidence="20">
    <location>
        <begin position="192"/>
        <end position="369"/>
    </location>
</feature>
<dbReference type="SUPFAM" id="SSF63737">
    <property type="entry name" value="Leukotriene A4 hydrolase N-terminal domain"/>
    <property type="match status" value="1"/>
</dbReference>
<dbReference type="Pfam" id="PF01433">
    <property type="entry name" value="Peptidase_M1"/>
    <property type="match status" value="1"/>
</dbReference>
<keyword evidence="6" id="KW-0378">Hydrolase</keyword>
<name>A0A8C9W064_SCLFO</name>
<keyword evidence="9 17" id="KW-1133">Transmembrane helix</keyword>
<dbReference type="Ensembl" id="ENSSFOT00015057661.1">
    <property type="protein sequence ID" value="ENSSFOP00015067072.1"/>
    <property type="gene ID" value="ENSSFOG00015005868.2"/>
</dbReference>
<feature type="domain" description="Peptidase M1 membrane alanine aminopeptidase" evidence="18">
    <location>
        <begin position="403"/>
        <end position="617"/>
    </location>
</feature>
<evidence type="ECO:0000259" key="19">
    <source>
        <dbReference type="Pfam" id="PF11838"/>
    </source>
</evidence>
<evidence type="ECO:0000259" key="18">
    <source>
        <dbReference type="Pfam" id="PF01433"/>
    </source>
</evidence>
<evidence type="ECO:0000313" key="22">
    <source>
        <dbReference type="Proteomes" id="UP000694397"/>
    </source>
</evidence>
<keyword evidence="4 17" id="KW-0812">Transmembrane</keyword>
<keyword evidence="12" id="KW-0325">Glycoprotein</keyword>
<feature type="site" description="Transition state stabilizer" evidence="16">
    <location>
        <position position="559"/>
    </location>
</feature>
<evidence type="ECO:0000313" key="21">
    <source>
        <dbReference type="Ensembl" id="ENSSFOP00015067072.1"/>
    </source>
</evidence>
<accession>A0A8C9W064</accession>
<keyword evidence="22" id="KW-1185">Reference proteome</keyword>
<feature type="domain" description="ERAP1-like C-terminal" evidence="19">
    <location>
        <begin position="694"/>
        <end position="1010"/>
    </location>
</feature>
<dbReference type="Pfam" id="PF11838">
    <property type="entry name" value="ERAP1_C"/>
    <property type="match status" value="1"/>
</dbReference>
<evidence type="ECO:0000256" key="6">
    <source>
        <dbReference type="ARBA" id="ARBA00022801"/>
    </source>
</evidence>
<dbReference type="Gene3D" id="1.10.390.10">
    <property type="entry name" value="Neutral Protease Domain 2"/>
    <property type="match status" value="1"/>
</dbReference>
<evidence type="ECO:0000256" key="13">
    <source>
        <dbReference type="ARBA" id="ARBA00060399"/>
    </source>
</evidence>
<evidence type="ECO:0000256" key="3">
    <source>
        <dbReference type="ARBA" id="ARBA00022670"/>
    </source>
</evidence>
<keyword evidence="2" id="KW-0031">Aminopeptidase</keyword>
<evidence type="ECO:0000256" key="17">
    <source>
        <dbReference type="SAM" id="Phobius"/>
    </source>
</evidence>
<evidence type="ECO:0000256" key="11">
    <source>
        <dbReference type="ARBA" id="ARBA00023136"/>
    </source>
</evidence>
<dbReference type="OrthoDB" id="10031169at2759"/>
<keyword evidence="11 17" id="KW-0472">Membrane</keyword>
<dbReference type="GeneTree" id="ENSGT00940000157902"/>
<dbReference type="SUPFAM" id="SSF55486">
    <property type="entry name" value="Metalloproteases ('zincins'), catalytic domain"/>
    <property type="match status" value="1"/>
</dbReference>
<evidence type="ECO:0000256" key="9">
    <source>
        <dbReference type="ARBA" id="ARBA00022989"/>
    </source>
</evidence>
<dbReference type="CDD" id="cd09601">
    <property type="entry name" value="M1_APN-Q_like"/>
    <property type="match status" value="1"/>
</dbReference>
<dbReference type="Gene3D" id="2.60.40.1730">
    <property type="entry name" value="tricorn interacting facor f3 domain"/>
    <property type="match status" value="1"/>
</dbReference>
<evidence type="ECO:0000256" key="7">
    <source>
        <dbReference type="ARBA" id="ARBA00022833"/>
    </source>
</evidence>
<feature type="transmembrane region" description="Helical" evidence="17">
    <location>
        <begin position="130"/>
        <end position="150"/>
    </location>
</feature>